<dbReference type="InterPro" id="IPR002364">
    <property type="entry name" value="Quin_OxRdtase/zeta-crystal_CS"/>
</dbReference>
<protein>
    <submittedName>
        <fullName evidence="3">NADPH:quinone reductase</fullName>
    </submittedName>
</protein>
<dbReference type="PROSITE" id="PS01162">
    <property type="entry name" value="QOR_ZETA_CRYSTAL"/>
    <property type="match status" value="1"/>
</dbReference>
<accession>A0A239E0T6</accession>
<keyword evidence="4" id="KW-1185">Reference proteome</keyword>
<dbReference type="InterPro" id="IPR020843">
    <property type="entry name" value="ER"/>
</dbReference>
<dbReference type="Pfam" id="PF13602">
    <property type="entry name" value="ADH_zinc_N_2"/>
    <property type="match status" value="1"/>
</dbReference>
<dbReference type="OrthoDB" id="3727682at2"/>
<dbReference type="SUPFAM" id="SSF51735">
    <property type="entry name" value="NAD(P)-binding Rossmann-fold domains"/>
    <property type="match status" value="1"/>
</dbReference>
<sequence>MQAIVQDRYGPAPEDVLRLRNTDRPTVGDDDVLVRVHAASVDRGTWHIMAGLPYPIRLAGFGLRRPKYASPGRSLAGTVAAVGADVRGFAPGDEVFGMSTSTFAGYAVVRPDKLALKPPGLSFDQAAAVPISGSTALQAVRDHGRVQAGQRVLVIGASGGVGTFAVQIAKAAGAVVTGVARTAKVDAVRALGADHVVDYTREDITDQQERYDVILDVGGNRPLSVLRRALVARGRLVIVGGETDGRWLGGSDRQVRAAVLSRFVGQHLGTFVASENAGDLVALRELIDAGAVTSAVDRVYPLAETAAAIRHLLDGRAIGKIVIHVAPGSA</sequence>
<dbReference type="SUPFAM" id="SSF50129">
    <property type="entry name" value="GroES-like"/>
    <property type="match status" value="1"/>
</dbReference>
<dbReference type="InterPro" id="IPR011032">
    <property type="entry name" value="GroES-like_sf"/>
</dbReference>
<evidence type="ECO:0000256" key="1">
    <source>
        <dbReference type="ARBA" id="ARBA00023002"/>
    </source>
</evidence>
<proteinExistence type="predicted"/>
<dbReference type="GO" id="GO:0016491">
    <property type="term" value="F:oxidoreductase activity"/>
    <property type="evidence" value="ECO:0007669"/>
    <property type="project" value="UniProtKB-KW"/>
</dbReference>
<keyword evidence="1" id="KW-0560">Oxidoreductase</keyword>
<dbReference type="EMBL" id="FZOO01000003">
    <property type="protein sequence ID" value="SNS38109.1"/>
    <property type="molecule type" value="Genomic_DNA"/>
</dbReference>
<dbReference type="InterPro" id="IPR013154">
    <property type="entry name" value="ADH-like_N"/>
</dbReference>
<reference evidence="4" key="1">
    <citation type="submission" date="2017-06" db="EMBL/GenBank/DDBJ databases">
        <authorList>
            <person name="Varghese N."/>
            <person name="Submissions S."/>
        </authorList>
    </citation>
    <scope>NUCLEOTIDE SEQUENCE [LARGE SCALE GENOMIC DNA]</scope>
    <source>
        <strain evidence="4">DSM 46839</strain>
    </source>
</reference>
<evidence type="ECO:0000313" key="3">
    <source>
        <dbReference type="EMBL" id="SNS38109.1"/>
    </source>
</evidence>
<name>A0A239E0T6_9ACTN</name>
<dbReference type="PANTHER" id="PTHR11695">
    <property type="entry name" value="ALCOHOL DEHYDROGENASE RELATED"/>
    <property type="match status" value="1"/>
</dbReference>
<dbReference type="AlphaFoldDB" id="A0A239E0T6"/>
<evidence type="ECO:0000259" key="2">
    <source>
        <dbReference type="SMART" id="SM00829"/>
    </source>
</evidence>
<feature type="domain" description="Enoyl reductase (ER)" evidence="2">
    <location>
        <begin position="12"/>
        <end position="323"/>
    </location>
</feature>
<dbReference type="SMART" id="SM00829">
    <property type="entry name" value="PKS_ER"/>
    <property type="match status" value="1"/>
</dbReference>
<dbReference type="InterPro" id="IPR050700">
    <property type="entry name" value="YIM1/Zinc_Alcohol_DH_Fams"/>
</dbReference>
<dbReference type="RefSeq" id="WP_089305205.1">
    <property type="nucleotide sequence ID" value="NZ_FZOO01000003.1"/>
</dbReference>
<dbReference type="GO" id="GO:0008270">
    <property type="term" value="F:zinc ion binding"/>
    <property type="evidence" value="ECO:0007669"/>
    <property type="project" value="InterPro"/>
</dbReference>
<gene>
    <name evidence="3" type="ORF">SAMN06893096_103463</name>
</gene>
<dbReference type="PANTHER" id="PTHR11695:SF294">
    <property type="entry name" value="RETICULON-4-INTERACTING PROTEIN 1, MITOCHONDRIAL"/>
    <property type="match status" value="1"/>
</dbReference>
<dbReference type="Proteomes" id="UP000198373">
    <property type="component" value="Unassembled WGS sequence"/>
</dbReference>
<dbReference type="Pfam" id="PF08240">
    <property type="entry name" value="ADH_N"/>
    <property type="match status" value="1"/>
</dbReference>
<dbReference type="CDD" id="cd08267">
    <property type="entry name" value="MDR1"/>
    <property type="match status" value="1"/>
</dbReference>
<dbReference type="Gene3D" id="3.40.50.720">
    <property type="entry name" value="NAD(P)-binding Rossmann-like Domain"/>
    <property type="match status" value="1"/>
</dbReference>
<dbReference type="InterPro" id="IPR036291">
    <property type="entry name" value="NAD(P)-bd_dom_sf"/>
</dbReference>
<evidence type="ECO:0000313" key="4">
    <source>
        <dbReference type="Proteomes" id="UP000198373"/>
    </source>
</evidence>
<organism evidence="3 4">
    <name type="scientific">Geodermatophilus pulveris</name>
    <dbReference type="NCBI Taxonomy" id="1564159"/>
    <lineage>
        <taxon>Bacteria</taxon>
        <taxon>Bacillati</taxon>
        <taxon>Actinomycetota</taxon>
        <taxon>Actinomycetes</taxon>
        <taxon>Geodermatophilales</taxon>
        <taxon>Geodermatophilaceae</taxon>
        <taxon>Geodermatophilus</taxon>
    </lineage>
</organism>
<dbReference type="Gene3D" id="3.90.180.10">
    <property type="entry name" value="Medium-chain alcohol dehydrogenases, catalytic domain"/>
    <property type="match status" value="1"/>
</dbReference>